<evidence type="ECO:0000256" key="1">
    <source>
        <dbReference type="ARBA" id="ARBA00006226"/>
    </source>
</evidence>
<dbReference type="PANTHER" id="PTHR35601:SF1">
    <property type="entry name" value="TOXIN RELE"/>
    <property type="match status" value="1"/>
</dbReference>
<dbReference type="Pfam" id="PF05016">
    <property type="entry name" value="ParE_toxin"/>
    <property type="match status" value="1"/>
</dbReference>
<dbReference type="SUPFAM" id="SSF143011">
    <property type="entry name" value="RelE-like"/>
    <property type="match status" value="1"/>
</dbReference>
<gene>
    <name evidence="3" type="ORF">EV685_1086</name>
</gene>
<keyword evidence="4" id="KW-1185">Reference proteome</keyword>
<evidence type="ECO:0000256" key="2">
    <source>
        <dbReference type="ARBA" id="ARBA00022649"/>
    </source>
</evidence>
<dbReference type="InterPro" id="IPR035093">
    <property type="entry name" value="RelE/ParE_toxin_dom_sf"/>
</dbReference>
<accession>A0A4Q7LUI0</accession>
<protein>
    <submittedName>
        <fullName evidence="3">mRNA interferase RelE/StbE</fullName>
    </submittedName>
</protein>
<evidence type="ECO:0000313" key="4">
    <source>
        <dbReference type="Proteomes" id="UP000293433"/>
    </source>
</evidence>
<sequence length="120" mass="13557">MTTFEGKPTHTYKLRFMPEALDEWHKLDGSIKANLKKLLVKRLDHPHVPGGELHGPLAGCYKIKLRQQGVRLVYSVEDDHLLVTVIAVDRREDGVVYESALSRLSKAAATLSQVLRDKLK</sequence>
<organism evidence="3 4">
    <name type="scientific">Sphaerotilus mobilis</name>
    <dbReference type="NCBI Taxonomy" id="47994"/>
    <lineage>
        <taxon>Bacteria</taxon>
        <taxon>Pseudomonadati</taxon>
        <taxon>Pseudomonadota</taxon>
        <taxon>Betaproteobacteria</taxon>
        <taxon>Burkholderiales</taxon>
        <taxon>Sphaerotilaceae</taxon>
        <taxon>Sphaerotilus</taxon>
    </lineage>
</organism>
<dbReference type="Proteomes" id="UP000293433">
    <property type="component" value="Unassembled WGS sequence"/>
</dbReference>
<proteinExistence type="inferred from homology"/>
<dbReference type="AlphaFoldDB" id="A0A4Q7LUI0"/>
<comment type="caution">
    <text evidence="3">The sequence shown here is derived from an EMBL/GenBank/DDBJ whole genome shotgun (WGS) entry which is preliminary data.</text>
</comment>
<dbReference type="InterPro" id="IPR007712">
    <property type="entry name" value="RelE/ParE_toxin"/>
</dbReference>
<name>A0A4Q7LUI0_9BURK</name>
<keyword evidence="2" id="KW-1277">Toxin-antitoxin system</keyword>
<dbReference type="PANTHER" id="PTHR35601">
    <property type="entry name" value="TOXIN RELE"/>
    <property type="match status" value="1"/>
</dbReference>
<dbReference type="Gene3D" id="3.30.2310.20">
    <property type="entry name" value="RelE-like"/>
    <property type="match status" value="1"/>
</dbReference>
<dbReference type="EMBL" id="SGWV01000007">
    <property type="protein sequence ID" value="RZS58786.1"/>
    <property type="molecule type" value="Genomic_DNA"/>
</dbReference>
<evidence type="ECO:0000313" key="3">
    <source>
        <dbReference type="EMBL" id="RZS58786.1"/>
    </source>
</evidence>
<reference evidence="3 4" key="1">
    <citation type="submission" date="2019-02" db="EMBL/GenBank/DDBJ databases">
        <title>Genomic Encyclopedia of Type Strains, Phase IV (KMG-IV): sequencing the most valuable type-strain genomes for metagenomic binning, comparative biology and taxonomic classification.</title>
        <authorList>
            <person name="Goeker M."/>
        </authorList>
    </citation>
    <scope>NUCLEOTIDE SEQUENCE [LARGE SCALE GENOMIC DNA]</scope>
    <source>
        <strain evidence="3 4">DSM 10617</strain>
    </source>
</reference>
<comment type="similarity">
    <text evidence="1">Belongs to the RelE toxin family.</text>
</comment>